<feature type="transmembrane region" description="Helical" evidence="19">
    <location>
        <begin position="119"/>
        <end position="146"/>
    </location>
</feature>
<dbReference type="AlphaFoldDB" id="A0A062VLK9"/>
<evidence type="ECO:0000256" key="7">
    <source>
        <dbReference type="ARBA" id="ARBA00022475"/>
    </source>
</evidence>
<keyword evidence="12 19" id="KW-1133">Transmembrane helix</keyword>
<feature type="transmembrane region" description="Helical" evidence="19">
    <location>
        <begin position="42"/>
        <end position="60"/>
    </location>
</feature>
<reference evidence="20 21" key="1">
    <citation type="journal article" date="2014" name="Antonie Van Leeuwenhoek">
        <title>Hyphomonas beringensis sp. nov. and Hyphomonas chukchiensis sp. nov., isolated from surface seawater of the Bering Sea and Chukchi Sea.</title>
        <authorList>
            <person name="Li C."/>
            <person name="Lai Q."/>
            <person name="Li G."/>
            <person name="Dong C."/>
            <person name="Wang J."/>
            <person name="Liao Y."/>
            <person name="Shao Z."/>
        </authorList>
    </citation>
    <scope>NUCLEOTIDE SEQUENCE [LARGE SCALE GENOMIC DNA]</scope>
    <source>
        <strain evidence="20 21">PS728</strain>
    </source>
</reference>
<evidence type="ECO:0000256" key="19">
    <source>
        <dbReference type="HAMAP-Rule" id="MF_00719"/>
    </source>
</evidence>
<evidence type="ECO:0000256" key="3">
    <source>
        <dbReference type="ARBA" id="ARBA00004663"/>
    </source>
</evidence>
<evidence type="ECO:0000256" key="13">
    <source>
        <dbReference type="ARBA" id="ARBA00023136"/>
    </source>
</evidence>
<comment type="catalytic activity">
    <reaction evidence="18 19">
        <text>alpha-ribazole 5'-phosphate + adenosylcob(III)inamide-GDP = adenosylcob(III)alamin 5'-phosphate + GMP + H(+)</text>
        <dbReference type="Rhea" id="RHEA:23560"/>
        <dbReference type="ChEBI" id="CHEBI:15378"/>
        <dbReference type="ChEBI" id="CHEBI:57918"/>
        <dbReference type="ChEBI" id="CHEBI:58115"/>
        <dbReference type="ChEBI" id="CHEBI:60487"/>
        <dbReference type="ChEBI" id="CHEBI:60493"/>
        <dbReference type="EC" id="2.7.8.26"/>
    </reaction>
</comment>
<dbReference type="PATRIC" id="fig|1280954.3.peg.1498"/>
<dbReference type="GO" id="GO:0005886">
    <property type="term" value="C:plasma membrane"/>
    <property type="evidence" value="ECO:0007669"/>
    <property type="project" value="UniProtKB-SubCell"/>
</dbReference>
<evidence type="ECO:0000256" key="12">
    <source>
        <dbReference type="ARBA" id="ARBA00022989"/>
    </source>
</evidence>
<evidence type="ECO:0000256" key="1">
    <source>
        <dbReference type="ARBA" id="ARBA00001946"/>
    </source>
</evidence>
<gene>
    <name evidence="19" type="primary">cobS</name>
    <name evidence="20" type="ORF">HPO_07382</name>
</gene>
<evidence type="ECO:0000313" key="20">
    <source>
        <dbReference type="EMBL" id="KCZ99030.1"/>
    </source>
</evidence>
<evidence type="ECO:0000256" key="18">
    <source>
        <dbReference type="ARBA" id="ARBA00049504"/>
    </source>
</evidence>
<dbReference type="STRING" id="1280954.HPO_07382"/>
<dbReference type="NCBIfam" id="TIGR00317">
    <property type="entry name" value="cobS"/>
    <property type="match status" value="1"/>
</dbReference>
<dbReference type="RefSeq" id="WP_051612406.1">
    <property type="nucleotide sequence ID" value="NZ_ARYM01000007.1"/>
</dbReference>
<keyword evidence="11 19" id="KW-0460">Magnesium</keyword>
<keyword evidence="9 19" id="KW-0808">Transferase</keyword>
<comment type="cofactor">
    <cofactor evidence="1 19">
        <name>Mg(2+)</name>
        <dbReference type="ChEBI" id="CHEBI:18420"/>
    </cofactor>
</comment>
<evidence type="ECO:0000256" key="9">
    <source>
        <dbReference type="ARBA" id="ARBA00022679"/>
    </source>
</evidence>
<feature type="transmembrane region" description="Helical" evidence="19">
    <location>
        <begin position="208"/>
        <end position="227"/>
    </location>
</feature>
<evidence type="ECO:0000256" key="8">
    <source>
        <dbReference type="ARBA" id="ARBA00022573"/>
    </source>
</evidence>
<dbReference type="OrthoDB" id="9794626at2"/>
<feature type="transmembrane region" description="Helical" evidence="19">
    <location>
        <begin position="179"/>
        <end position="202"/>
    </location>
</feature>
<keyword evidence="13 19" id="KW-0472">Membrane</keyword>
<dbReference type="eggNOG" id="COG0368">
    <property type="taxonomic scope" value="Bacteria"/>
</dbReference>
<dbReference type="GO" id="GO:0051073">
    <property type="term" value="F:adenosylcobinamide-GDP ribazoletransferase activity"/>
    <property type="evidence" value="ECO:0007669"/>
    <property type="project" value="UniProtKB-UniRule"/>
</dbReference>
<proteinExistence type="inferred from homology"/>
<dbReference type="PANTHER" id="PTHR34148:SF1">
    <property type="entry name" value="ADENOSYLCOBINAMIDE-GDP RIBAZOLETRANSFERASE"/>
    <property type="match status" value="1"/>
</dbReference>
<accession>A0A062VLK9</accession>
<dbReference type="HAMAP" id="MF_00719">
    <property type="entry name" value="CobS"/>
    <property type="match status" value="1"/>
</dbReference>
<evidence type="ECO:0000256" key="11">
    <source>
        <dbReference type="ARBA" id="ARBA00022842"/>
    </source>
</evidence>
<keyword evidence="7 19" id="KW-1003">Cell membrane</keyword>
<dbReference type="GO" id="GO:0009236">
    <property type="term" value="P:cobalamin biosynthetic process"/>
    <property type="evidence" value="ECO:0007669"/>
    <property type="project" value="UniProtKB-UniRule"/>
</dbReference>
<evidence type="ECO:0000256" key="14">
    <source>
        <dbReference type="ARBA" id="ARBA00025228"/>
    </source>
</evidence>
<dbReference type="Pfam" id="PF02654">
    <property type="entry name" value="CobS"/>
    <property type="match status" value="1"/>
</dbReference>
<evidence type="ECO:0000256" key="10">
    <source>
        <dbReference type="ARBA" id="ARBA00022692"/>
    </source>
</evidence>
<protein>
    <recommendedName>
        <fullName evidence="6 19">Adenosylcobinamide-GDP ribazoletransferase</fullName>
        <ecNumber evidence="5 19">2.7.8.26</ecNumber>
    </recommendedName>
    <alternativeName>
        <fullName evidence="16 19">Cobalamin synthase</fullName>
    </alternativeName>
    <alternativeName>
        <fullName evidence="15 19">Cobalamin-5'-phosphate synthase</fullName>
    </alternativeName>
</protein>
<evidence type="ECO:0000256" key="17">
    <source>
        <dbReference type="ARBA" id="ARBA00048623"/>
    </source>
</evidence>
<comment type="caution">
    <text evidence="20">The sequence shown here is derived from an EMBL/GenBank/DDBJ whole genome shotgun (WGS) entry which is preliminary data.</text>
</comment>
<dbReference type="EC" id="2.7.8.26" evidence="5 19"/>
<evidence type="ECO:0000313" key="21">
    <source>
        <dbReference type="Proteomes" id="UP000027100"/>
    </source>
</evidence>
<dbReference type="PANTHER" id="PTHR34148">
    <property type="entry name" value="ADENOSYLCOBINAMIDE-GDP RIBAZOLETRANSFERASE"/>
    <property type="match status" value="1"/>
</dbReference>
<evidence type="ECO:0000256" key="15">
    <source>
        <dbReference type="ARBA" id="ARBA00032605"/>
    </source>
</evidence>
<name>A0A062VLK9_9PROT</name>
<comment type="catalytic activity">
    <reaction evidence="17 19">
        <text>alpha-ribazole + adenosylcob(III)inamide-GDP = adenosylcob(III)alamin + GMP + H(+)</text>
        <dbReference type="Rhea" id="RHEA:16049"/>
        <dbReference type="ChEBI" id="CHEBI:10329"/>
        <dbReference type="ChEBI" id="CHEBI:15378"/>
        <dbReference type="ChEBI" id="CHEBI:18408"/>
        <dbReference type="ChEBI" id="CHEBI:58115"/>
        <dbReference type="ChEBI" id="CHEBI:60487"/>
        <dbReference type="EC" id="2.7.8.26"/>
    </reaction>
</comment>
<keyword evidence="8 19" id="KW-0169">Cobalamin biosynthesis</keyword>
<dbReference type="InterPro" id="IPR003805">
    <property type="entry name" value="CobS"/>
</dbReference>
<organism evidence="20 21">
    <name type="scientific">Hyphomonas polymorpha PS728</name>
    <dbReference type="NCBI Taxonomy" id="1280954"/>
    <lineage>
        <taxon>Bacteria</taxon>
        <taxon>Pseudomonadati</taxon>
        <taxon>Pseudomonadota</taxon>
        <taxon>Alphaproteobacteria</taxon>
        <taxon>Hyphomonadales</taxon>
        <taxon>Hyphomonadaceae</taxon>
        <taxon>Hyphomonas</taxon>
    </lineage>
</organism>
<sequence length="258" mass="26404">MIRWLMNEAAILLLALQFLTRLPVPAARLFTQARLAATPRYYPLIGLLIGCVAALAYWAAAQVFPPLLAALLSTAATLLFTGAFHEDGLADTFDGVGGGVTRQHALEIMKDSRLGTYGAAALVLALGLKAAALAALPLAFALAALIAGHGLSRASAVLVIAASRYVRFEGKAKPVATGLGWGGLAVTLLSAAAILAALIGAAHCPPGAILSALAGLALGHVALRLFFEPKLGGYTGDALGAVQQASEIGFYLGLLAWL</sequence>
<evidence type="ECO:0000256" key="2">
    <source>
        <dbReference type="ARBA" id="ARBA00004651"/>
    </source>
</evidence>
<feature type="transmembrane region" description="Helical" evidence="19">
    <location>
        <begin position="67"/>
        <end position="85"/>
    </location>
</feature>
<dbReference type="EMBL" id="ARYM01000007">
    <property type="protein sequence ID" value="KCZ99030.1"/>
    <property type="molecule type" value="Genomic_DNA"/>
</dbReference>
<comment type="function">
    <text evidence="14 19">Joins adenosylcobinamide-GDP and alpha-ribazole to generate adenosylcobalamin (Ado-cobalamin). Also synthesizes adenosylcobalamin 5'-phosphate from adenosylcobinamide-GDP and alpha-ribazole 5'-phosphate.</text>
</comment>
<comment type="pathway">
    <text evidence="3 19">Cofactor biosynthesis; adenosylcobalamin biosynthesis; adenosylcobalamin from cob(II)yrinate a,c-diamide: step 7/7.</text>
</comment>
<evidence type="ECO:0000256" key="6">
    <source>
        <dbReference type="ARBA" id="ARBA00015850"/>
    </source>
</evidence>
<comment type="subcellular location">
    <subcellularLocation>
        <location evidence="2 19">Cell membrane</location>
        <topology evidence="2 19">Multi-pass membrane protein</topology>
    </subcellularLocation>
</comment>
<evidence type="ECO:0000256" key="16">
    <source>
        <dbReference type="ARBA" id="ARBA00032853"/>
    </source>
</evidence>
<dbReference type="UniPathway" id="UPA00148">
    <property type="reaction ID" value="UER00238"/>
</dbReference>
<keyword evidence="21" id="KW-1185">Reference proteome</keyword>
<dbReference type="GO" id="GO:0008818">
    <property type="term" value="F:cobalamin 5'-phosphate synthase activity"/>
    <property type="evidence" value="ECO:0007669"/>
    <property type="project" value="UniProtKB-UniRule"/>
</dbReference>
<dbReference type="Proteomes" id="UP000027100">
    <property type="component" value="Unassembled WGS sequence"/>
</dbReference>
<evidence type="ECO:0000256" key="4">
    <source>
        <dbReference type="ARBA" id="ARBA00010561"/>
    </source>
</evidence>
<comment type="similarity">
    <text evidence="4 19">Belongs to the CobS family.</text>
</comment>
<keyword evidence="10 19" id="KW-0812">Transmembrane</keyword>
<evidence type="ECO:0000256" key="5">
    <source>
        <dbReference type="ARBA" id="ARBA00013200"/>
    </source>
</evidence>